<dbReference type="SUPFAM" id="SSF118310">
    <property type="entry name" value="AN1-like Zinc finger"/>
    <property type="match status" value="2"/>
</dbReference>
<proteinExistence type="predicted"/>
<dbReference type="InterPro" id="IPR035896">
    <property type="entry name" value="AN1-like_Znf"/>
</dbReference>
<protein>
    <recommendedName>
        <fullName evidence="6">AN1-type domain-containing protein</fullName>
    </recommendedName>
</protein>
<dbReference type="Pfam" id="PF01428">
    <property type="entry name" value="zf-AN1"/>
    <property type="match status" value="2"/>
</dbReference>
<dbReference type="InterPro" id="IPR000058">
    <property type="entry name" value="Znf_AN1"/>
</dbReference>
<organism evidence="7 8">
    <name type="scientific">Hericium alpestre</name>
    <dbReference type="NCBI Taxonomy" id="135208"/>
    <lineage>
        <taxon>Eukaryota</taxon>
        <taxon>Fungi</taxon>
        <taxon>Dikarya</taxon>
        <taxon>Basidiomycota</taxon>
        <taxon>Agaricomycotina</taxon>
        <taxon>Agaricomycetes</taxon>
        <taxon>Russulales</taxon>
        <taxon>Hericiaceae</taxon>
        <taxon>Hericium</taxon>
    </lineage>
</organism>
<comment type="caution">
    <text evidence="7">The sequence shown here is derived from an EMBL/GenBank/DDBJ whole genome shotgun (WGS) entry which is preliminary data.</text>
</comment>
<sequence>MSGQSGSNTPSRDDQLLAIGQQCSHPSCLLIDFLPLKCQHCAQPYCAEHFMPLAHSCEKFDETKYNRVAPTCPVCNVPVAIPPGEDPNIRMERHLAEDCSVTTGKPSKGKSAPTCDHAKCNKVLFAPIKCDKCAKRYCPAHRFPNTHACPSLAAPA</sequence>
<keyword evidence="3 5" id="KW-0863">Zinc-finger</keyword>
<dbReference type="PANTHER" id="PTHR14677:SF40">
    <property type="entry name" value="CDC48-ASSOCIATED UBIQUITIN-LIKE_ZINC FINGER PROTEIN 1"/>
    <property type="match status" value="1"/>
</dbReference>
<dbReference type="OrthoDB" id="431929at2759"/>
<dbReference type="STRING" id="135208.A0A4Y9ZEP3"/>
<name>A0A4Y9ZEP3_9AGAM</name>
<evidence type="ECO:0000256" key="2">
    <source>
        <dbReference type="ARBA" id="ARBA00022737"/>
    </source>
</evidence>
<dbReference type="Gene3D" id="4.10.1110.10">
    <property type="entry name" value="AN1-like Zinc finger"/>
    <property type="match status" value="2"/>
</dbReference>
<evidence type="ECO:0000256" key="5">
    <source>
        <dbReference type="PROSITE-ProRule" id="PRU00449"/>
    </source>
</evidence>
<feature type="non-terminal residue" evidence="7">
    <location>
        <position position="156"/>
    </location>
</feature>
<dbReference type="AlphaFoldDB" id="A0A4Y9ZEP3"/>
<evidence type="ECO:0000313" key="8">
    <source>
        <dbReference type="Proteomes" id="UP000298061"/>
    </source>
</evidence>
<dbReference type="EMBL" id="SFCI01003367">
    <property type="protein sequence ID" value="TFY73062.1"/>
    <property type="molecule type" value="Genomic_DNA"/>
</dbReference>
<dbReference type="GO" id="GO:0008270">
    <property type="term" value="F:zinc ion binding"/>
    <property type="evidence" value="ECO:0007669"/>
    <property type="project" value="UniProtKB-KW"/>
</dbReference>
<dbReference type="Pfam" id="PF25403">
    <property type="entry name" value="zf-C2H2_ZFAND2"/>
    <property type="match status" value="1"/>
</dbReference>
<keyword evidence="8" id="KW-1185">Reference proteome</keyword>
<evidence type="ECO:0000256" key="3">
    <source>
        <dbReference type="ARBA" id="ARBA00022771"/>
    </source>
</evidence>
<dbReference type="SMART" id="SM00154">
    <property type="entry name" value="ZnF_AN1"/>
    <property type="match status" value="2"/>
</dbReference>
<keyword evidence="1" id="KW-0479">Metal-binding</keyword>
<gene>
    <name evidence="7" type="ORF">EWM64_g10951</name>
</gene>
<feature type="domain" description="AN1-type" evidence="6">
    <location>
        <begin position="109"/>
        <end position="156"/>
    </location>
</feature>
<dbReference type="GO" id="GO:0005737">
    <property type="term" value="C:cytoplasm"/>
    <property type="evidence" value="ECO:0007669"/>
    <property type="project" value="TreeGrafter"/>
</dbReference>
<evidence type="ECO:0000256" key="4">
    <source>
        <dbReference type="ARBA" id="ARBA00022833"/>
    </source>
</evidence>
<dbReference type="InterPro" id="IPR057357">
    <property type="entry name" value="Znf-C2H2_ZFAND2A/B"/>
</dbReference>
<evidence type="ECO:0000313" key="7">
    <source>
        <dbReference type="EMBL" id="TFY73062.1"/>
    </source>
</evidence>
<evidence type="ECO:0000256" key="1">
    <source>
        <dbReference type="ARBA" id="ARBA00022723"/>
    </source>
</evidence>
<evidence type="ECO:0000259" key="6">
    <source>
        <dbReference type="PROSITE" id="PS51039"/>
    </source>
</evidence>
<keyword evidence="4" id="KW-0862">Zinc</keyword>
<accession>A0A4Y9ZEP3</accession>
<reference evidence="7 8" key="1">
    <citation type="submission" date="2019-02" db="EMBL/GenBank/DDBJ databases">
        <title>Genome sequencing of the rare red list fungi Hericium alpestre (H. flagellum).</title>
        <authorList>
            <person name="Buettner E."/>
            <person name="Kellner H."/>
        </authorList>
    </citation>
    <scope>NUCLEOTIDE SEQUENCE [LARGE SCALE GENOMIC DNA]</scope>
    <source>
        <strain evidence="7 8">DSM 108284</strain>
    </source>
</reference>
<dbReference type="PANTHER" id="PTHR14677">
    <property type="entry name" value="ARSENITE INDUCUBLE RNA ASSOCIATED PROTEIN AIP-1-RELATED"/>
    <property type="match status" value="1"/>
</dbReference>
<keyword evidence="2" id="KW-0677">Repeat</keyword>
<dbReference type="Proteomes" id="UP000298061">
    <property type="component" value="Unassembled WGS sequence"/>
</dbReference>
<dbReference type="PROSITE" id="PS51039">
    <property type="entry name" value="ZF_AN1"/>
    <property type="match status" value="1"/>
</dbReference>